<dbReference type="EMBL" id="WELG01000001">
    <property type="protein sequence ID" value="KAB7530243.1"/>
    <property type="molecule type" value="Genomic_DNA"/>
</dbReference>
<organism evidence="2 3">
    <name type="scientific">Flagellimonas olearia</name>
    <dbReference type="NCBI Taxonomy" id="552546"/>
    <lineage>
        <taxon>Bacteria</taxon>
        <taxon>Pseudomonadati</taxon>
        <taxon>Bacteroidota</taxon>
        <taxon>Flavobacteriia</taxon>
        <taxon>Flavobacteriales</taxon>
        <taxon>Flavobacteriaceae</taxon>
        <taxon>Flagellimonas</taxon>
    </lineage>
</organism>
<name>A0A6I1DXM6_9FLAO</name>
<dbReference type="Proteomes" id="UP000429785">
    <property type="component" value="Unassembled WGS sequence"/>
</dbReference>
<dbReference type="SUPFAM" id="SSF56281">
    <property type="entry name" value="Metallo-hydrolase/oxidoreductase"/>
    <property type="match status" value="1"/>
</dbReference>
<proteinExistence type="predicted"/>
<evidence type="ECO:0000313" key="2">
    <source>
        <dbReference type="EMBL" id="KAB7530243.1"/>
    </source>
</evidence>
<dbReference type="InterPro" id="IPR036866">
    <property type="entry name" value="RibonucZ/Hydroxyglut_hydro"/>
</dbReference>
<dbReference type="InterPro" id="IPR001279">
    <property type="entry name" value="Metallo-B-lactamas"/>
</dbReference>
<dbReference type="PANTHER" id="PTHR43546">
    <property type="entry name" value="UPF0173 METAL-DEPENDENT HYDROLASE MJ1163-RELATED"/>
    <property type="match status" value="1"/>
</dbReference>
<feature type="domain" description="Metallo-beta-lactamase" evidence="1">
    <location>
        <begin position="78"/>
        <end position="241"/>
    </location>
</feature>
<comment type="caution">
    <text evidence="2">The sequence shown here is derived from an EMBL/GenBank/DDBJ whole genome shotgun (WGS) entry which is preliminary data.</text>
</comment>
<evidence type="ECO:0000259" key="1">
    <source>
        <dbReference type="Pfam" id="PF12706"/>
    </source>
</evidence>
<dbReference type="InterPro" id="IPR050114">
    <property type="entry name" value="UPF0173_UPF0282_UlaG_hydrolase"/>
</dbReference>
<keyword evidence="2" id="KW-0378">Hydrolase</keyword>
<dbReference type="PANTHER" id="PTHR43546:SF3">
    <property type="entry name" value="UPF0173 METAL-DEPENDENT HYDROLASE MJ1163"/>
    <property type="match status" value="1"/>
</dbReference>
<sequence length="281" mass="31686">MKRRAFIRKNATAVPMAFVPSIIRSQQPENHTLSSKNSSSMKIQRLAWAGIKVELDATTLFVDAIFDKETNDIELTCETKYRHAIITHHHTDHYDPSALKTVFDKNSRLYCHEDVLPWIDTRDIRTQSVKLHQPSDISIWTGDLIATPVPAVDGFGHPQVSWVITGGGKRIIHCGDTLWHGHWRDIANAYGPFDIAFLPINAARIKLEEVVDTGIPAVMNPEQAVVASKLLKAKVVCPIHYGRPSEGYFETPDPEGNFLRFAKEGNVKPLILEQGEYVKWE</sequence>
<protein>
    <submittedName>
        <fullName evidence="2">MBL fold metallo-hydrolase</fullName>
    </submittedName>
</protein>
<accession>A0A6I1DXM6</accession>
<dbReference type="Gene3D" id="3.60.15.10">
    <property type="entry name" value="Ribonuclease Z/Hydroxyacylglutathione hydrolase-like"/>
    <property type="match status" value="1"/>
</dbReference>
<reference evidence="2 3" key="1">
    <citation type="submission" date="2019-10" db="EMBL/GenBank/DDBJ databases">
        <title>Muricauda olearia CL-SS4 JCM15563 genome.</title>
        <authorList>
            <person name="Liu L."/>
        </authorList>
    </citation>
    <scope>NUCLEOTIDE SEQUENCE [LARGE SCALE GENOMIC DNA]</scope>
    <source>
        <strain evidence="2 3">CL-SS4</strain>
    </source>
</reference>
<dbReference type="Pfam" id="PF12706">
    <property type="entry name" value="Lactamase_B_2"/>
    <property type="match status" value="1"/>
</dbReference>
<gene>
    <name evidence="2" type="ORF">F8C76_01665</name>
</gene>
<dbReference type="RefSeq" id="WP_152130176.1">
    <property type="nucleotide sequence ID" value="NZ_WELG01000001.1"/>
</dbReference>
<dbReference type="GO" id="GO:0016787">
    <property type="term" value="F:hydrolase activity"/>
    <property type="evidence" value="ECO:0007669"/>
    <property type="project" value="UniProtKB-KW"/>
</dbReference>
<evidence type="ECO:0000313" key="3">
    <source>
        <dbReference type="Proteomes" id="UP000429785"/>
    </source>
</evidence>
<dbReference type="AlphaFoldDB" id="A0A6I1DXM6"/>
<dbReference type="OrthoDB" id="9805728at2"/>